<feature type="domain" description="Signal transduction histidine kinase internal region" evidence="2">
    <location>
        <begin position="166"/>
        <end position="244"/>
    </location>
</feature>
<feature type="transmembrane region" description="Helical" evidence="1">
    <location>
        <begin position="118"/>
        <end position="138"/>
    </location>
</feature>
<organism evidence="3 4">
    <name type="scientific">Marivirga aurantiaca</name>
    <dbReference type="NCBI Taxonomy" id="2802615"/>
    <lineage>
        <taxon>Bacteria</taxon>
        <taxon>Pseudomonadati</taxon>
        <taxon>Bacteroidota</taxon>
        <taxon>Cytophagia</taxon>
        <taxon>Cytophagales</taxon>
        <taxon>Marivirgaceae</taxon>
        <taxon>Marivirga</taxon>
    </lineage>
</organism>
<dbReference type="PANTHER" id="PTHR34220:SF7">
    <property type="entry name" value="SENSOR HISTIDINE KINASE YPDA"/>
    <property type="match status" value="1"/>
</dbReference>
<keyword evidence="1" id="KW-0472">Membrane</keyword>
<evidence type="ECO:0000256" key="1">
    <source>
        <dbReference type="SAM" id="Phobius"/>
    </source>
</evidence>
<proteinExistence type="predicted"/>
<gene>
    <name evidence="3" type="ORF">JKA74_11475</name>
</gene>
<dbReference type="InterPro" id="IPR036890">
    <property type="entry name" value="HATPase_C_sf"/>
</dbReference>
<evidence type="ECO:0000313" key="3">
    <source>
        <dbReference type="EMBL" id="MBK6265659.1"/>
    </source>
</evidence>
<dbReference type="RefSeq" id="WP_201431334.1">
    <property type="nucleotide sequence ID" value="NZ_JAEQBW010000004.1"/>
</dbReference>
<keyword evidence="4" id="KW-1185">Reference proteome</keyword>
<reference evidence="3" key="1">
    <citation type="submission" date="2021-01" db="EMBL/GenBank/DDBJ databases">
        <title>Marivirga aurantiaca sp. nov., isolated from intertidal surface sediments.</title>
        <authorList>
            <person name="Zhang M."/>
        </authorList>
    </citation>
    <scope>NUCLEOTIDE SEQUENCE</scope>
    <source>
        <strain evidence="3">S37H4</strain>
    </source>
</reference>
<dbReference type="Pfam" id="PF06580">
    <property type="entry name" value="His_kinase"/>
    <property type="match status" value="1"/>
</dbReference>
<comment type="caution">
    <text evidence="3">The sequence shown here is derived from an EMBL/GenBank/DDBJ whole genome shotgun (WGS) entry which is preliminary data.</text>
</comment>
<evidence type="ECO:0000313" key="4">
    <source>
        <dbReference type="Proteomes" id="UP000611723"/>
    </source>
</evidence>
<accession>A0A935C8V6</accession>
<name>A0A935C8V6_9BACT</name>
<evidence type="ECO:0000259" key="2">
    <source>
        <dbReference type="Pfam" id="PF06580"/>
    </source>
</evidence>
<keyword evidence="1" id="KW-0812">Transmembrane</keyword>
<feature type="transmembrane region" description="Helical" evidence="1">
    <location>
        <begin position="43"/>
        <end position="65"/>
    </location>
</feature>
<keyword evidence="3" id="KW-0808">Transferase</keyword>
<dbReference type="GO" id="GO:0000155">
    <property type="term" value="F:phosphorelay sensor kinase activity"/>
    <property type="evidence" value="ECO:0007669"/>
    <property type="project" value="InterPro"/>
</dbReference>
<keyword evidence="1" id="KW-1133">Transmembrane helix</keyword>
<dbReference type="AlphaFoldDB" id="A0A935C8V6"/>
<dbReference type="PANTHER" id="PTHR34220">
    <property type="entry name" value="SENSOR HISTIDINE KINASE YPDA"/>
    <property type="match status" value="1"/>
</dbReference>
<keyword evidence="3" id="KW-0418">Kinase</keyword>
<dbReference type="InterPro" id="IPR050640">
    <property type="entry name" value="Bact_2-comp_sensor_kinase"/>
</dbReference>
<dbReference type="SUPFAM" id="SSF55874">
    <property type="entry name" value="ATPase domain of HSP90 chaperone/DNA topoisomerase II/histidine kinase"/>
    <property type="match status" value="1"/>
</dbReference>
<dbReference type="Gene3D" id="3.30.565.10">
    <property type="entry name" value="Histidine kinase-like ATPase, C-terminal domain"/>
    <property type="match status" value="1"/>
</dbReference>
<dbReference type="Proteomes" id="UP000611723">
    <property type="component" value="Unassembled WGS sequence"/>
</dbReference>
<protein>
    <submittedName>
        <fullName evidence="3">Histidine kinase</fullName>
    </submittedName>
</protein>
<dbReference type="GO" id="GO:0016020">
    <property type="term" value="C:membrane"/>
    <property type="evidence" value="ECO:0007669"/>
    <property type="project" value="InterPro"/>
</dbReference>
<feature type="transmembrane region" description="Helical" evidence="1">
    <location>
        <begin position="77"/>
        <end position="98"/>
    </location>
</feature>
<feature type="transmembrane region" description="Helical" evidence="1">
    <location>
        <begin position="7"/>
        <end position="31"/>
    </location>
</feature>
<sequence length="358" mass="41872">MRLHPFLYLLFNKILPHSLFWLGVFVFYSYFFEESKGIIPNPHSFSAFLMPVTIGTTYTVNYFLIPKYLLKKKYTMFSLYSIYTLILSAFAIVISIFYGLIFMNALQYDQMVPLSKSLIFTMVAVYLVVLLISAFKLLKHNYSSAAKNKELENKILLAQLKLKEQELQYLKMQIHPHFLFNTLNTLYGYALKKSEETPEMILKLSNLLDYLLYQVDKPMVSLTNEIAHIKDYIDLEKMRFHDSLYVELDIPDMEPCIYIAPMLLIPFVENSFKHGNRAGNKLRIYISLKTETDQIHFKVKNSYNSKDSITEKGGIGLANLQKRLDLLYPDNYTFGVNKDEEWFEINLILNHQKLKSNG</sequence>
<dbReference type="InterPro" id="IPR010559">
    <property type="entry name" value="Sig_transdc_His_kin_internal"/>
</dbReference>
<dbReference type="EMBL" id="JAEQBW010000004">
    <property type="protein sequence ID" value="MBK6265659.1"/>
    <property type="molecule type" value="Genomic_DNA"/>
</dbReference>